<dbReference type="InterPro" id="IPR011527">
    <property type="entry name" value="ABC1_TM_dom"/>
</dbReference>
<feature type="domain" description="ABC transporter" evidence="10">
    <location>
        <begin position="655"/>
        <end position="892"/>
    </location>
</feature>
<feature type="region of interest" description="Disordered" evidence="8">
    <location>
        <begin position="597"/>
        <end position="646"/>
    </location>
</feature>
<dbReference type="InterPro" id="IPR050173">
    <property type="entry name" value="ABC_transporter_C-like"/>
</dbReference>
<feature type="domain" description="ABC transmembrane type-1" evidence="11">
    <location>
        <begin position="239"/>
        <end position="527"/>
    </location>
</feature>
<dbReference type="Gene3D" id="1.20.1560.10">
    <property type="entry name" value="ABC transporter type 1, transmembrane domain"/>
    <property type="match status" value="2"/>
</dbReference>
<evidence type="ECO:0000256" key="4">
    <source>
        <dbReference type="ARBA" id="ARBA00022741"/>
    </source>
</evidence>
<dbReference type="CDD" id="cd03250">
    <property type="entry name" value="ABCC_MRP_domain1"/>
    <property type="match status" value="1"/>
</dbReference>
<feature type="transmembrane region" description="Helical" evidence="9">
    <location>
        <begin position="501"/>
        <end position="526"/>
    </location>
</feature>
<evidence type="ECO:0000313" key="12">
    <source>
        <dbReference type="EMBL" id="KAL3827383.1"/>
    </source>
</evidence>
<dbReference type="SUPFAM" id="SSF90123">
    <property type="entry name" value="ABC transporter transmembrane region"/>
    <property type="match status" value="2"/>
</dbReference>
<dbReference type="InterPro" id="IPR027417">
    <property type="entry name" value="P-loop_NTPase"/>
</dbReference>
<dbReference type="CDD" id="cd03244">
    <property type="entry name" value="ABCC_MRP_domain2"/>
    <property type="match status" value="1"/>
</dbReference>
<dbReference type="SMART" id="SM00382">
    <property type="entry name" value="AAA"/>
    <property type="match status" value="2"/>
</dbReference>
<name>A0ABD3ST42_9STRA</name>
<comment type="caution">
    <text evidence="12">The sequence shown here is derived from an EMBL/GenBank/DDBJ whole genome shotgun (WGS) entry which is preliminary data.</text>
</comment>
<dbReference type="InterPro" id="IPR044726">
    <property type="entry name" value="ABCC_6TM_D2"/>
</dbReference>
<organism evidence="12 13">
    <name type="scientific">Cyclostephanos tholiformis</name>
    <dbReference type="NCBI Taxonomy" id="382380"/>
    <lineage>
        <taxon>Eukaryota</taxon>
        <taxon>Sar</taxon>
        <taxon>Stramenopiles</taxon>
        <taxon>Ochrophyta</taxon>
        <taxon>Bacillariophyta</taxon>
        <taxon>Coscinodiscophyceae</taxon>
        <taxon>Thalassiosirophycidae</taxon>
        <taxon>Stephanodiscales</taxon>
        <taxon>Stephanodiscaceae</taxon>
        <taxon>Cyclostephanos</taxon>
    </lineage>
</organism>
<dbReference type="Pfam" id="PF00664">
    <property type="entry name" value="ABC_membrane"/>
    <property type="match status" value="2"/>
</dbReference>
<dbReference type="FunFam" id="3.40.50.300:FF:002576">
    <property type="entry name" value="ABC transporter, putative"/>
    <property type="match status" value="1"/>
</dbReference>
<feature type="transmembrane region" description="Helical" evidence="9">
    <location>
        <begin position="236"/>
        <end position="257"/>
    </location>
</feature>
<proteinExistence type="predicted"/>
<dbReference type="Proteomes" id="UP001530377">
    <property type="component" value="Unassembled WGS sequence"/>
</dbReference>
<dbReference type="FunFam" id="1.20.1560.10:FF:000006">
    <property type="entry name" value="ATP-binding cassette, sub-family C (CFTR/MRP), member 9"/>
    <property type="match status" value="1"/>
</dbReference>
<feature type="transmembrane region" description="Helical" evidence="9">
    <location>
        <begin position="356"/>
        <end position="378"/>
    </location>
</feature>
<feature type="region of interest" description="Disordered" evidence="8">
    <location>
        <begin position="1"/>
        <end position="120"/>
    </location>
</feature>
<keyword evidence="5" id="KW-0067">ATP-binding</keyword>
<keyword evidence="2" id="KW-0813">Transport</keyword>
<dbReference type="FunFam" id="1.20.1560.10:FF:000010">
    <property type="entry name" value="Multidrug resistance-associated ABC transporter"/>
    <property type="match status" value="1"/>
</dbReference>
<dbReference type="Pfam" id="PF00005">
    <property type="entry name" value="ABC_tran"/>
    <property type="match status" value="3"/>
</dbReference>
<dbReference type="FunFam" id="3.40.50.300:FF:000163">
    <property type="entry name" value="Multidrug resistance-associated protein member 4"/>
    <property type="match status" value="1"/>
</dbReference>
<dbReference type="PANTHER" id="PTHR24223:SF415">
    <property type="entry name" value="FI20190P1"/>
    <property type="match status" value="1"/>
</dbReference>
<dbReference type="PROSITE" id="PS00211">
    <property type="entry name" value="ABC_TRANSPORTER_1"/>
    <property type="match status" value="2"/>
</dbReference>
<feature type="compositionally biased region" description="Basic and acidic residues" evidence="8">
    <location>
        <begin position="608"/>
        <end position="626"/>
    </location>
</feature>
<dbReference type="InterPro" id="IPR003439">
    <property type="entry name" value="ABC_transporter-like_ATP-bd"/>
</dbReference>
<dbReference type="PROSITE" id="PS50929">
    <property type="entry name" value="ABC_TM1F"/>
    <property type="match status" value="2"/>
</dbReference>
<dbReference type="GO" id="GO:0005524">
    <property type="term" value="F:ATP binding"/>
    <property type="evidence" value="ECO:0007669"/>
    <property type="project" value="UniProtKB-KW"/>
</dbReference>
<dbReference type="EMBL" id="JALLPB020000004">
    <property type="protein sequence ID" value="KAL3827383.1"/>
    <property type="molecule type" value="Genomic_DNA"/>
</dbReference>
<dbReference type="InterPro" id="IPR017871">
    <property type="entry name" value="ABC_transporter-like_CS"/>
</dbReference>
<gene>
    <name evidence="12" type="ORF">ACHAXA_003117</name>
</gene>
<feature type="transmembrane region" description="Helical" evidence="9">
    <location>
        <begin position="1201"/>
        <end position="1222"/>
    </location>
</feature>
<dbReference type="InterPro" id="IPR036640">
    <property type="entry name" value="ABC1_TM_sf"/>
</dbReference>
<feature type="transmembrane region" description="Helical" evidence="9">
    <location>
        <begin position="277"/>
        <end position="299"/>
    </location>
</feature>
<keyword evidence="7 9" id="KW-0472">Membrane</keyword>
<evidence type="ECO:0000256" key="6">
    <source>
        <dbReference type="ARBA" id="ARBA00022989"/>
    </source>
</evidence>
<feature type="domain" description="ABC transmembrane type-1" evidence="11">
    <location>
        <begin position="976"/>
        <end position="1260"/>
    </location>
</feature>
<evidence type="ECO:0000259" key="10">
    <source>
        <dbReference type="PROSITE" id="PS50893"/>
    </source>
</evidence>
<reference evidence="12 13" key="1">
    <citation type="submission" date="2024-10" db="EMBL/GenBank/DDBJ databases">
        <title>Updated reference genomes for cyclostephanoid diatoms.</title>
        <authorList>
            <person name="Roberts W.R."/>
            <person name="Alverson A.J."/>
        </authorList>
    </citation>
    <scope>NUCLEOTIDE SEQUENCE [LARGE SCALE GENOMIC DNA]</scope>
    <source>
        <strain evidence="12 13">AJA228-03</strain>
    </source>
</reference>
<evidence type="ECO:0000256" key="1">
    <source>
        <dbReference type="ARBA" id="ARBA00004141"/>
    </source>
</evidence>
<evidence type="ECO:0000259" key="11">
    <source>
        <dbReference type="PROSITE" id="PS50929"/>
    </source>
</evidence>
<dbReference type="GO" id="GO:0016020">
    <property type="term" value="C:membrane"/>
    <property type="evidence" value="ECO:0007669"/>
    <property type="project" value="UniProtKB-SubCell"/>
</dbReference>
<evidence type="ECO:0000313" key="13">
    <source>
        <dbReference type="Proteomes" id="UP001530377"/>
    </source>
</evidence>
<dbReference type="CDD" id="cd18579">
    <property type="entry name" value="ABC_6TM_ABCC_D1"/>
    <property type="match status" value="1"/>
</dbReference>
<dbReference type="Gene3D" id="3.40.50.300">
    <property type="entry name" value="P-loop containing nucleotide triphosphate hydrolases"/>
    <property type="match status" value="3"/>
</dbReference>
<feature type="compositionally biased region" description="Acidic residues" evidence="8">
    <location>
        <begin position="106"/>
        <end position="117"/>
    </location>
</feature>
<keyword evidence="6 9" id="KW-1133">Transmembrane helix</keyword>
<evidence type="ECO:0000256" key="9">
    <source>
        <dbReference type="SAM" id="Phobius"/>
    </source>
</evidence>
<feature type="region of interest" description="Disordered" evidence="8">
    <location>
        <begin position="903"/>
        <end position="954"/>
    </location>
</feature>
<keyword evidence="4" id="KW-0547">Nucleotide-binding</keyword>
<dbReference type="InterPro" id="IPR003593">
    <property type="entry name" value="AAA+_ATPase"/>
</dbReference>
<feature type="domain" description="ABC transporter" evidence="10">
    <location>
        <begin position="1298"/>
        <end position="1497"/>
    </location>
</feature>
<accession>A0ABD3ST42</accession>
<evidence type="ECO:0000256" key="5">
    <source>
        <dbReference type="ARBA" id="ARBA00022840"/>
    </source>
</evidence>
<evidence type="ECO:0000256" key="7">
    <source>
        <dbReference type="ARBA" id="ARBA00023136"/>
    </source>
</evidence>
<dbReference type="InterPro" id="IPR044746">
    <property type="entry name" value="ABCC_6TM_D1"/>
</dbReference>
<dbReference type="PANTHER" id="PTHR24223">
    <property type="entry name" value="ATP-BINDING CASSETTE SUB-FAMILY C"/>
    <property type="match status" value="1"/>
</dbReference>
<dbReference type="SUPFAM" id="SSF52540">
    <property type="entry name" value="P-loop containing nucleoside triphosphate hydrolases"/>
    <property type="match status" value="2"/>
</dbReference>
<evidence type="ECO:0000256" key="8">
    <source>
        <dbReference type="SAM" id="MobiDB-lite"/>
    </source>
</evidence>
<evidence type="ECO:0000256" key="3">
    <source>
        <dbReference type="ARBA" id="ARBA00022692"/>
    </source>
</evidence>
<protein>
    <submittedName>
        <fullName evidence="12">Uncharacterized protein</fullName>
    </submittedName>
</protein>
<keyword evidence="13" id="KW-1185">Reference proteome</keyword>
<feature type="transmembrane region" description="Helical" evidence="9">
    <location>
        <begin position="1015"/>
        <end position="1037"/>
    </location>
</feature>
<feature type="transmembrane region" description="Helical" evidence="9">
    <location>
        <begin position="461"/>
        <end position="489"/>
    </location>
</feature>
<dbReference type="PROSITE" id="PS50893">
    <property type="entry name" value="ABC_TRANSPORTER_2"/>
    <property type="match status" value="2"/>
</dbReference>
<evidence type="ECO:0000256" key="2">
    <source>
        <dbReference type="ARBA" id="ARBA00022448"/>
    </source>
</evidence>
<sequence length="1504" mass="164574">MPAQPYVDGDDGASASASPPPSPLTGSAIIFVADDGDDQELGAKDSSSVAPMGLGGPNTEEEKAADEGPMSSSTTIKATTGAEEDRPPAMDEDDTVHATTTPVINDENDEKDEDDNDVQLSTEDRASCLSRWLILYMTPLLRLGATKVLEPGDVGPPSRCDRAGPCHDSVRELWLAEVTRVRKINEVERAAHGARVEKLPPDATLRQWKKAGGKTYRPKTPNLAKVLWNAFGYWRVWYAIALYVLSALLQFVPVLILTDLVRYFQAYSRGVGEAYNALLFTQWGNVIGLFVFPFIVSLLQTRSQIILNHCSIYIRTGVSTLLFSKALTISASGRAETSTGQVVNMMSNDTQQLQRFLQFFGFTLVAPIQIVISLILIYKQVGNATWVGVAFMICLIPVNGVVFSKVSTMRRRVLKYSDARVKLINEILTGIRIIKFYAWEGPFGREVNRLREKELQALTTLAYTTAIGFSLIMLSAPIINPMLVFLAYIHTSDVGLDAATAFTTIALFNIMRFPFAFLPMGFLQLVQSLIALRRLSKYLVLSELNSYVVHGLPESVDDKLCNGAFTIEDEPPADPAVIINDGTFSWVDLDASPALAEPTKKKRMSRKEKRESMRKLKEEKENKETKASNLDDGDGSKHPSTNSLNRAESMASLGISIGDTLDEEKDNAESRIALKNITCSIERGSLVAVVGPVGSGKSSFLAAILGEMESIGGTKVYMFLQSEGEKRCDNLVSYCSQTPWVVNDTLRGNILFGRNYHEARYESVVRACALVDDLAVLPAGDMTEIGERGINLSGGQKARVTLARAMYSPDSRLILMDDPLSAVDAHVGEHLFTEAITGDICKGSTRVLVTHHVHFLPRCDAVIVLEKGMIKHAGTYHELVARGVDFAGAVDITKKDETGIEADDAAEKSANDDVATVQKSGVGDKNESGDDATNQKRMRKAGEKLVQDEEQNEGSVEGSMYSHYCKAGGTMAFVSIFVIQAIGKASEVMSSFWLSFWAAATTKGGANMTTAQTSWYLNIFCAFSMGGVLCLTFRSMAMAVHRLKASRNLHEGLTKSILRAPVSFFDVTPIGRVLNRFAADMDKIDLELTQSLGQAVSTIFSMIGAVAAIVAATKGTLLIPLLPIGYLNYVVQKWFRKSSTELQRCASVAASPLFTDFSQMLSGTSTIRAYGKQTRFFNNCRRSFDQFNGLYSAVQQANFWLGLRLDVLGGSIGMIIGGIALATKDSNFIPAGWVGLALSYSIEVTGYLKHGVRMIAQVEAEMNSVERVMYYTDNVESEAATETEFDPKSSEWPSRGEIRIQHASLRYRDGPLVLKNISVSIKAGEKIGVVGRTGSGKSSLMSALFHPVMFSNTVRYNLDPFEEKSEYELWDVLKKVQLAETIAVMPGGLDEQVLEGGENFSQGQRQLLCIARSLLRKPKILVMDEATASIDNTTDAAIQQMIRENFASATVLTIAHRLHTIMDSDRVLVLDDGNVAEFDSPSALISRGGIFASMVEKSKNAHDT</sequence>
<comment type="subcellular location">
    <subcellularLocation>
        <location evidence="1">Membrane</location>
        <topology evidence="1">Multi-pass membrane protein</topology>
    </subcellularLocation>
</comment>
<dbReference type="CDD" id="cd18580">
    <property type="entry name" value="ABC_6TM_ABCC_D2"/>
    <property type="match status" value="1"/>
</dbReference>
<feature type="transmembrane region" description="Helical" evidence="9">
    <location>
        <begin position="384"/>
        <end position="403"/>
    </location>
</feature>
<keyword evidence="3 9" id="KW-0812">Transmembrane</keyword>